<reference evidence="1" key="2">
    <citation type="journal article" date="2015" name="Data Brief">
        <title>Shoot transcriptome of the giant reed, Arundo donax.</title>
        <authorList>
            <person name="Barrero R.A."/>
            <person name="Guerrero F.D."/>
            <person name="Moolhuijzen P."/>
            <person name="Goolsby J.A."/>
            <person name="Tidwell J."/>
            <person name="Bellgard S.E."/>
            <person name="Bellgard M.I."/>
        </authorList>
    </citation>
    <scope>NUCLEOTIDE SEQUENCE</scope>
    <source>
        <tissue evidence="1">Shoot tissue taken approximately 20 cm above the soil surface</tissue>
    </source>
</reference>
<name>A0A0A9GF87_ARUDO</name>
<organism evidence="1">
    <name type="scientific">Arundo donax</name>
    <name type="common">Giant reed</name>
    <name type="synonym">Donax arundinaceus</name>
    <dbReference type="NCBI Taxonomy" id="35708"/>
    <lineage>
        <taxon>Eukaryota</taxon>
        <taxon>Viridiplantae</taxon>
        <taxon>Streptophyta</taxon>
        <taxon>Embryophyta</taxon>
        <taxon>Tracheophyta</taxon>
        <taxon>Spermatophyta</taxon>
        <taxon>Magnoliopsida</taxon>
        <taxon>Liliopsida</taxon>
        <taxon>Poales</taxon>
        <taxon>Poaceae</taxon>
        <taxon>PACMAD clade</taxon>
        <taxon>Arundinoideae</taxon>
        <taxon>Arundineae</taxon>
        <taxon>Arundo</taxon>
    </lineage>
</organism>
<accession>A0A0A9GF87</accession>
<protein>
    <submittedName>
        <fullName evidence="1">Uncharacterized protein</fullName>
    </submittedName>
</protein>
<sequence length="88" mass="10605">MVSFCATSLSWESWEICMCSMDRFHSIGSRKMKMTALTPSLQVYCDLSFKLIWQADLLWKINNRLFYFYEILLLMKKEKRILFCDKVE</sequence>
<dbReference type="EMBL" id="GBRH01178548">
    <property type="protein sequence ID" value="JAE19348.1"/>
    <property type="molecule type" value="Transcribed_RNA"/>
</dbReference>
<reference evidence="1" key="1">
    <citation type="submission" date="2014-09" db="EMBL/GenBank/DDBJ databases">
        <authorList>
            <person name="Magalhaes I.L.F."/>
            <person name="Oliveira U."/>
            <person name="Santos F.R."/>
            <person name="Vidigal T.H.D.A."/>
            <person name="Brescovit A.D."/>
            <person name="Santos A.J."/>
        </authorList>
    </citation>
    <scope>NUCLEOTIDE SEQUENCE</scope>
    <source>
        <tissue evidence="1">Shoot tissue taken approximately 20 cm above the soil surface</tissue>
    </source>
</reference>
<evidence type="ECO:0000313" key="1">
    <source>
        <dbReference type="EMBL" id="JAE19348.1"/>
    </source>
</evidence>
<proteinExistence type="predicted"/>
<dbReference type="AlphaFoldDB" id="A0A0A9GF87"/>